<dbReference type="Proteomes" id="UP000189981">
    <property type="component" value="Unassembled WGS sequence"/>
</dbReference>
<name>A0A1T5EHQ2_9SPHI</name>
<dbReference type="InterPro" id="IPR017850">
    <property type="entry name" value="Alkaline_phosphatase_core_sf"/>
</dbReference>
<dbReference type="InterPro" id="IPR024607">
    <property type="entry name" value="Sulfatase_CS"/>
</dbReference>
<evidence type="ECO:0000259" key="3">
    <source>
        <dbReference type="Pfam" id="PF00884"/>
    </source>
</evidence>
<gene>
    <name evidence="4" type="ORF">SAMN05661099_3028</name>
</gene>
<keyword evidence="2" id="KW-0378">Hydrolase</keyword>
<reference evidence="5" key="1">
    <citation type="submission" date="2017-02" db="EMBL/GenBank/DDBJ databases">
        <authorList>
            <person name="Varghese N."/>
            <person name="Submissions S."/>
        </authorList>
    </citation>
    <scope>NUCLEOTIDE SEQUENCE [LARGE SCALE GENOMIC DNA]</scope>
    <source>
        <strain evidence="5">DSM 22385</strain>
    </source>
</reference>
<dbReference type="STRING" id="572036.SAMN05661099_3028"/>
<dbReference type="PANTHER" id="PTHR43751">
    <property type="entry name" value="SULFATASE"/>
    <property type="match status" value="1"/>
</dbReference>
<sequence length="611" mass="68831">MKHILLLLAILSPFITRSQSKPNIVIYITDDQNQEDVGAYGNTDVRTPNMDQLAKEGMRFNKAYAASSMCSPSRSVMFTGLYPYRNGSQMNHFTTRPGIGNLPAFLKEAGYRVVIAGKTDVFPLSAFPFEHIGKEFGKYEPVANRTDRRQESVKMIESHFKEKPEQPLCIIIAPWLPHVPWVKNVDYDPAKIKLPDYLADTKETRAAVASYYQSITTADSLLGEVMTTVDRAGKKDNTAFFYFADQGAQFPGAKWTVYDKGLRVPFIVRWPGQVAKGSTSDALISLVDLTPTLVDMAGLKPKTGLDGKSFKDVLTKGKKEHHEYIFAETSVEPHYWYNYTPSRSVLTASGLHYIRNYHPGRRFITHIDKVERNMFYFDSWVESALNNNKSKFLLDRYSYREPEELFNLINDKNEFVNLSGAPASRSDLLKLAGLLQQELDRQGESEASIVHGPLPDFYDRSYEIRQNTGASDLSFNRKVWNPDTLYITGYLDGIDKGGIVCDYFGQFKVSAYQNKIGVEFADGKVFYGSPLEEPRGNLVFRLTNKGQVEIHFNGAAVLQQDVKADFTKIKAGYVTSGKLQGLDVSGKYQTFVGKITGLKFSMNTLSRAPQQ</sequence>
<keyword evidence="5" id="KW-1185">Reference proteome</keyword>
<dbReference type="CDD" id="cd16027">
    <property type="entry name" value="SGSH"/>
    <property type="match status" value="1"/>
</dbReference>
<proteinExistence type="inferred from homology"/>
<protein>
    <submittedName>
        <fullName evidence="4">Uncharacterized sulfatase</fullName>
    </submittedName>
</protein>
<dbReference type="AlphaFoldDB" id="A0A1T5EHQ2"/>
<dbReference type="PANTHER" id="PTHR43751:SF1">
    <property type="entry name" value="SULFATASE ATSG-RELATED"/>
    <property type="match status" value="1"/>
</dbReference>
<dbReference type="RefSeq" id="WP_079703532.1">
    <property type="nucleotide sequence ID" value="NZ_FUYR01000003.1"/>
</dbReference>
<dbReference type="InterPro" id="IPR052701">
    <property type="entry name" value="GAG_Ulvan_Degrading_Sulfatases"/>
</dbReference>
<evidence type="ECO:0000313" key="4">
    <source>
        <dbReference type="EMBL" id="SKB83552.1"/>
    </source>
</evidence>
<dbReference type="SUPFAM" id="SSF53649">
    <property type="entry name" value="Alkaline phosphatase-like"/>
    <property type="match status" value="1"/>
</dbReference>
<comment type="similarity">
    <text evidence="1">Belongs to the sulfatase family.</text>
</comment>
<dbReference type="GO" id="GO:0016787">
    <property type="term" value="F:hydrolase activity"/>
    <property type="evidence" value="ECO:0007669"/>
    <property type="project" value="UniProtKB-KW"/>
</dbReference>
<feature type="domain" description="Sulfatase N-terminal" evidence="3">
    <location>
        <begin position="22"/>
        <end position="298"/>
    </location>
</feature>
<evidence type="ECO:0000256" key="2">
    <source>
        <dbReference type="ARBA" id="ARBA00022801"/>
    </source>
</evidence>
<evidence type="ECO:0000313" key="5">
    <source>
        <dbReference type="Proteomes" id="UP000189981"/>
    </source>
</evidence>
<dbReference type="EMBL" id="FUYR01000003">
    <property type="protein sequence ID" value="SKB83552.1"/>
    <property type="molecule type" value="Genomic_DNA"/>
</dbReference>
<dbReference type="PROSITE" id="PS00523">
    <property type="entry name" value="SULFATASE_1"/>
    <property type="match status" value="1"/>
</dbReference>
<dbReference type="InterPro" id="IPR000917">
    <property type="entry name" value="Sulfatase_N"/>
</dbReference>
<dbReference type="Gene3D" id="3.40.720.10">
    <property type="entry name" value="Alkaline Phosphatase, subunit A"/>
    <property type="match status" value="1"/>
</dbReference>
<dbReference type="Pfam" id="PF00884">
    <property type="entry name" value="Sulfatase"/>
    <property type="match status" value="1"/>
</dbReference>
<accession>A0A1T5EHQ2</accession>
<organism evidence="4 5">
    <name type="scientific">Daejeonella lutea</name>
    <dbReference type="NCBI Taxonomy" id="572036"/>
    <lineage>
        <taxon>Bacteria</taxon>
        <taxon>Pseudomonadati</taxon>
        <taxon>Bacteroidota</taxon>
        <taxon>Sphingobacteriia</taxon>
        <taxon>Sphingobacteriales</taxon>
        <taxon>Sphingobacteriaceae</taxon>
        <taxon>Daejeonella</taxon>
    </lineage>
</organism>
<dbReference type="OrthoDB" id="975025at2"/>
<evidence type="ECO:0000256" key="1">
    <source>
        <dbReference type="ARBA" id="ARBA00008779"/>
    </source>
</evidence>